<reference evidence="1 2" key="1">
    <citation type="submission" date="2018-03" db="EMBL/GenBank/DDBJ databases">
        <title>Genomes of Pezizomycetes fungi and the evolution of truffles.</title>
        <authorList>
            <person name="Murat C."/>
            <person name="Payen T."/>
            <person name="Noel B."/>
            <person name="Kuo A."/>
            <person name="Martin F.M."/>
        </authorList>
    </citation>
    <scope>NUCLEOTIDE SEQUENCE [LARGE SCALE GENOMIC DNA]</scope>
    <source>
        <strain evidence="1">091103-1</strain>
    </source>
</reference>
<organism evidence="1 2">
    <name type="scientific">Tuber magnatum</name>
    <name type="common">white Piedmont truffle</name>
    <dbReference type="NCBI Taxonomy" id="42249"/>
    <lineage>
        <taxon>Eukaryota</taxon>
        <taxon>Fungi</taxon>
        <taxon>Dikarya</taxon>
        <taxon>Ascomycota</taxon>
        <taxon>Pezizomycotina</taxon>
        <taxon>Pezizomycetes</taxon>
        <taxon>Pezizales</taxon>
        <taxon>Tuberaceae</taxon>
        <taxon>Tuber</taxon>
    </lineage>
</organism>
<proteinExistence type="predicted"/>
<accession>A0A317SN81</accession>
<comment type="caution">
    <text evidence="1">The sequence shown here is derived from an EMBL/GenBank/DDBJ whole genome shotgun (WGS) entry which is preliminary data.</text>
</comment>
<dbReference type="OrthoDB" id="5407983at2759"/>
<keyword evidence="2" id="KW-1185">Reference proteome</keyword>
<protein>
    <submittedName>
        <fullName evidence="1">Uncharacterized protein</fullName>
    </submittedName>
</protein>
<sequence>MGLLGYGRAYNSKYEQSMEQWKQRVDSSGDGCGSVKPAVASSEFAEIEKIRSEIHHDNMISTLSGQRTFEEALASFQDTPTGSIPIARSPGDSDIKVVGGFTAVLSKSKAKEKRVEGLKDKGRKIGDQGKHLDDKIAAENVGLTKVLDKIPDGLLAQGGNKGQKTEEELLVQIDSDVGLEVTGQVTSIARCMDRMEEKQEEIDKTLVQVQSNTATIFHLLKPGSASS</sequence>
<name>A0A317SN81_9PEZI</name>
<dbReference type="Proteomes" id="UP000246991">
    <property type="component" value="Unassembled WGS sequence"/>
</dbReference>
<evidence type="ECO:0000313" key="2">
    <source>
        <dbReference type="Proteomes" id="UP000246991"/>
    </source>
</evidence>
<dbReference type="AlphaFoldDB" id="A0A317SN81"/>
<gene>
    <name evidence="1" type="ORF">C7212DRAFT_344326</name>
</gene>
<evidence type="ECO:0000313" key="1">
    <source>
        <dbReference type="EMBL" id="PWW75944.1"/>
    </source>
</evidence>
<dbReference type="EMBL" id="PYWC01000040">
    <property type="protein sequence ID" value="PWW75944.1"/>
    <property type="molecule type" value="Genomic_DNA"/>
</dbReference>